<name>A0AAJ1IE02_9SPIO</name>
<comment type="caution">
    <text evidence="1">The sequence shown here is derived from an EMBL/GenBank/DDBJ whole genome shotgun (WGS) entry which is preliminary data.</text>
</comment>
<gene>
    <name evidence="1" type="ORF">PQJ61_04760</name>
</gene>
<sequence length="220" mass="26261">MFNFIVSLLKSMFSIIFKKQKDVIFTLLLLKKENEIMKRHLNLAGKKTSSNISDRFCLSLIASLSKRAINHLTIVKPETLLEWQRRFIKKRWSFKHKKRGRKPVTADLKNLILEMKTDNPLWGCRRISDELKKLNIDIHHTTVNKIIQTFRKQGKIQSNGSWKKFLKSNWDSLYGMDFMTIDTLFGKRFYLLIILELKSRRIIRFDLTENPCREFVKQRI</sequence>
<dbReference type="Proteomes" id="UP001221217">
    <property type="component" value="Unassembled WGS sequence"/>
</dbReference>
<proteinExistence type="predicted"/>
<reference evidence="1 2" key="1">
    <citation type="submission" date="2022-12" db="EMBL/GenBank/DDBJ databases">
        <title>Metagenome assembled genome from gulf of manar.</title>
        <authorList>
            <person name="Kohli P."/>
            <person name="Pk S."/>
            <person name="Venkata Ramana C."/>
            <person name="Sasikala C."/>
        </authorList>
    </citation>
    <scope>NUCLEOTIDE SEQUENCE [LARGE SCALE GENOMIC DNA]</scope>
    <source>
        <strain evidence="1">JB008</strain>
    </source>
</reference>
<protein>
    <submittedName>
        <fullName evidence="1">Helix-turn-helix domain-containing protein</fullName>
    </submittedName>
</protein>
<dbReference type="AlphaFoldDB" id="A0AAJ1IE02"/>
<dbReference type="EMBL" id="JAQQAL010000011">
    <property type="protein sequence ID" value="MDC7226058.1"/>
    <property type="molecule type" value="Genomic_DNA"/>
</dbReference>
<organism evidence="1 2">
    <name type="scientific">Candidatus Thalassospirochaeta sargassi</name>
    <dbReference type="NCBI Taxonomy" id="3119039"/>
    <lineage>
        <taxon>Bacteria</taxon>
        <taxon>Pseudomonadati</taxon>
        <taxon>Spirochaetota</taxon>
        <taxon>Spirochaetia</taxon>
        <taxon>Spirochaetales</taxon>
        <taxon>Spirochaetaceae</taxon>
        <taxon>Candidatus Thalassospirochaeta</taxon>
    </lineage>
</organism>
<evidence type="ECO:0000313" key="1">
    <source>
        <dbReference type="EMBL" id="MDC7226058.1"/>
    </source>
</evidence>
<accession>A0AAJ1IE02</accession>
<evidence type="ECO:0000313" key="2">
    <source>
        <dbReference type="Proteomes" id="UP001221217"/>
    </source>
</evidence>
<dbReference type="Pfam" id="PF13565">
    <property type="entry name" value="HTH_32"/>
    <property type="match status" value="1"/>
</dbReference>